<feature type="region of interest" description="Disordered" evidence="1">
    <location>
        <begin position="1"/>
        <end position="24"/>
    </location>
</feature>
<reference evidence="2" key="1">
    <citation type="journal article" date="2015" name="Nature">
        <title>Complex archaea that bridge the gap between prokaryotes and eukaryotes.</title>
        <authorList>
            <person name="Spang A."/>
            <person name="Saw J.H."/>
            <person name="Jorgensen S.L."/>
            <person name="Zaremba-Niedzwiedzka K."/>
            <person name="Martijn J."/>
            <person name="Lind A.E."/>
            <person name="van Eijk R."/>
            <person name="Schleper C."/>
            <person name="Guy L."/>
            <person name="Ettema T.J."/>
        </authorList>
    </citation>
    <scope>NUCLEOTIDE SEQUENCE</scope>
</reference>
<dbReference type="EMBL" id="LAZR01003449">
    <property type="protein sequence ID" value="KKN18203.1"/>
    <property type="molecule type" value="Genomic_DNA"/>
</dbReference>
<proteinExistence type="predicted"/>
<accession>A0A0F9RLQ6</accession>
<organism evidence="2">
    <name type="scientific">marine sediment metagenome</name>
    <dbReference type="NCBI Taxonomy" id="412755"/>
    <lineage>
        <taxon>unclassified sequences</taxon>
        <taxon>metagenomes</taxon>
        <taxon>ecological metagenomes</taxon>
    </lineage>
</organism>
<sequence length="89" mass="10095">MGELSPGSTGRRWIPEGGERKHREKIHRETKFADDHKNLPFELSSPPRRGKHMLYKCVGCGYVLSARKNTVMVACPDCKKATKVVEINE</sequence>
<protein>
    <submittedName>
        <fullName evidence="2">Uncharacterized protein</fullName>
    </submittedName>
</protein>
<gene>
    <name evidence="2" type="ORF">LCGC14_0958030</name>
</gene>
<feature type="compositionally biased region" description="Basic and acidic residues" evidence="1">
    <location>
        <begin position="13"/>
        <end position="24"/>
    </location>
</feature>
<evidence type="ECO:0000313" key="2">
    <source>
        <dbReference type="EMBL" id="KKN18203.1"/>
    </source>
</evidence>
<evidence type="ECO:0000256" key="1">
    <source>
        <dbReference type="SAM" id="MobiDB-lite"/>
    </source>
</evidence>
<dbReference type="AlphaFoldDB" id="A0A0F9RLQ6"/>
<name>A0A0F9RLQ6_9ZZZZ</name>
<comment type="caution">
    <text evidence="2">The sequence shown here is derived from an EMBL/GenBank/DDBJ whole genome shotgun (WGS) entry which is preliminary data.</text>
</comment>